<sequence>MLHIIKSVTALNDATAFYSEQDAVLLVEDAIYAANPQHQAFTLVKGPLVYVLQSDVEARGMSNRISPSIEVVNYSGFVELTVKQAKSLTWD</sequence>
<dbReference type="InterPro" id="IPR007215">
    <property type="entry name" value="Sulphur_relay_TusB/DsrH"/>
</dbReference>
<organism evidence="1 2">
    <name type="scientific">Vibrio alfacsensis</name>
    <dbReference type="NCBI Taxonomy" id="1074311"/>
    <lineage>
        <taxon>Bacteria</taxon>
        <taxon>Pseudomonadati</taxon>
        <taxon>Pseudomonadota</taxon>
        <taxon>Gammaproteobacteria</taxon>
        <taxon>Vibrionales</taxon>
        <taxon>Vibrionaceae</taxon>
        <taxon>Vibrio</taxon>
    </lineage>
</organism>
<dbReference type="NCBIfam" id="TIGR03011">
    <property type="entry name" value="sulf_tusB_dsrH"/>
    <property type="match status" value="1"/>
</dbReference>
<dbReference type="PANTHER" id="PTHR37526:SF1">
    <property type="entry name" value="PROTEIN TUSB"/>
    <property type="match status" value="1"/>
</dbReference>
<dbReference type="Proteomes" id="UP000262832">
    <property type="component" value="Chromosome I"/>
</dbReference>
<dbReference type="RefSeq" id="WP_128809998.1">
    <property type="nucleotide sequence ID" value="NZ_AP019849.1"/>
</dbReference>
<keyword evidence="2" id="KW-1185">Reference proteome</keyword>
<proteinExistence type="predicted"/>
<protein>
    <submittedName>
        <fullName evidence="1">Sulfurtransferase complex subunit TusB</fullName>
    </submittedName>
</protein>
<dbReference type="PANTHER" id="PTHR37526">
    <property type="entry name" value="PROTEIN TUSB"/>
    <property type="match status" value="1"/>
</dbReference>
<dbReference type="Gene3D" id="3.40.1260.10">
    <property type="entry name" value="DsrEFH-like"/>
    <property type="match status" value="1"/>
</dbReference>
<dbReference type="InterPro" id="IPR027396">
    <property type="entry name" value="DsrEFH-like"/>
</dbReference>
<reference evidence="1 2" key="1">
    <citation type="submission" date="2018-08" db="EMBL/GenBank/DDBJ databases">
        <title>Genomic taxonomy of the Vibrionaceae family.</title>
        <authorList>
            <person name="Gomez-Gil B."/>
            <person name="Tanaka M."/>
            <person name="Sawabe T."/>
            <person name="Enciso-Ibarra K."/>
        </authorList>
    </citation>
    <scope>NUCLEOTIDE SEQUENCE [LARGE SCALE GENOMIC DNA]</scope>
    <source>
        <strain evidence="1 2">CAIM 1831</strain>
    </source>
</reference>
<accession>A0ABN5PCW7</accession>
<evidence type="ECO:0000313" key="2">
    <source>
        <dbReference type="Proteomes" id="UP000262832"/>
    </source>
</evidence>
<name>A0ABN5PCW7_9VIBR</name>
<dbReference type="Pfam" id="PF04077">
    <property type="entry name" value="DsrH"/>
    <property type="match status" value="1"/>
</dbReference>
<dbReference type="EMBL" id="CP032093">
    <property type="protein sequence ID" value="AXY00128.1"/>
    <property type="molecule type" value="Genomic_DNA"/>
</dbReference>
<evidence type="ECO:0000313" key="1">
    <source>
        <dbReference type="EMBL" id="AXY00128.1"/>
    </source>
</evidence>
<dbReference type="SUPFAM" id="SSF75169">
    <property type="entry name" value="DsrEFH-like"/>
    <property type="match status" value="1"/>
</dbReference>
<gene>
    <name evidence="1" type="primary">dsrH</name>
    <name evidence="1" type="ORF">D1115_01520</name>
</gene>